<dbReference type="InterPro" id="IPR032828">
    <property type="entry name" value="PolyA_RNA-bd"/>
</dbReference>
<dbReference type="GO" id="GO:0008033">
    <property type="term" value="P:tRNA processing"/>
    <property type="evidence" value="ECO:0007669"/>
    <property type="project" value="UniProtKB-KW"/>
</dbReference>
<evidence type="ECO:0000259" key="10">
    <source>
        <dbReference type="Pfam" id="PF12627"/>
    </source>
</evidence>
<keyword evidence="4" id="KW-0548">Nucleotidyltransferase</keyword>
<evidence type="ECO:0000256" key="2">
    <source>
        <dbReference type="ARBA" id="ARBA00022679"/>
    </source>
</evidence>
<dbReference type="AlphaFoldDB" id="A0A2V1P6M4"/>
<keyword evidence="7" id="KW-0460">Magnesium</keyword>
<feature type="domain" description="Poly A polymerase head" evidence="9">
    <location>
        <begin position="28"/>
        <end position="150"/>
    </location>
</feature>
<comment type="caution">
    <text evidence="11">The sequence shown here is derived from an EMBL/GenBank/DDBJ whole genome shotgun (WGS) entry which is preliminary data.</text>
</comment>
<accession>A0A2V1P6M4</accession>
<evidence type="ECO:0000256" key="5">
    <source>
        <dbReference type="ARBA" id="ARBA00022723"/>
    </source>
</evidence>
<dbReference type="Proteomes" id="UP000245293">
    <property type="component" value="Unassembled WGS sequence"/>
</dbReference>
<dbReference type="InterPro" id="IPR050264">
    <property type="entry name" value="Bact_CCA-adding_enz_type3_sf"/>
</dbReference>
<evidence type="ECO:0000313" key="11">
    <source>
        <dbReference type="EMBL" id="PWG17037.1"/>
    </source>
</evidence>
<comment type="similarity">
    <text evidence="8">Belongs to the tRNA nucleotidyltransferase/poly(A) polymerase family.</text>
</comment>
<dbReference type="CDD" id="cd05398">
    <property type="entry name" value="NT_ClassII-CCAase"/>
    <property type="match status" value="1"/>
</dbReference>
<proteinExistence type="inferred from homology"/>
<dbReference type="Gene3D" id="3.30.460.10">
    <property type="entry name" value="Beta Polymerase, domain 2"/>
    <property type="match status" value="1"/>
</dbReference>
<evidence type="ECO:0000256" key="7">
    <source>
        <dbReference type="ARBA" id="ARBA00022842"/>
    </source>
</evidence>
<dbReference type="GO" id="GO:0000049">
    <property type="term" value="F:tRNA binding"/>
    <property type="evidence" value="ECO:0007669"/>
    <property type="project" value="TreeGrafter"/>
</dbReference>
<reference evidence="12" key="1">
    <citation type="submission" date="2018-05" db="EMBL/GenBank/DDBJ databases">
        <authorList>
            <person name="Du Z."/>
            <person name="Wang X."/>
        </authorList>
    </citation>
    <scope>NUCLEOTIDE SEQUENCE [LARGE SCALE GENOMIC DNA]</scope>
    <source>
        <strain evidence="12">WDS4C29</strain>
    </source>
</reference>
<keyword evidence="8" id="KW-0694">RNA-binding</keyword>
<dbReference type="Pfam" id="PF12627">
    <property type="entry name" value="PolyA_pol_RNAbd"/>
    <property type="match status" value="1"/>
</dbReference>
<gene>
    <name evidence="11" type="ORF">DFK10_08300</name>
</gene>
<dbReference type="GO" id="GO:0016779">
    <property type="term" value="F:nucleotidyltransferase activity"/>
    <property type="evidence" value="ECO:0007669"/>
    <property type="project" value="UniProtKB-KW"/>
</dbReference>
<evidence type="ECO:0000259" key="9">
    <source>
        <dbReference type="Pfam" id="PF01743"/>
    </source>
</evidence>
<dbReference type="EMBL" id="QETF01000007">
    <property type="protein sequence ID" value="PWG17037.1"/>
    <property type="molecule type" value="Genomic_DNA"/>
</dbReference>
<comment type="cofactor">
    <cofactor evidence="1">
        <name>Mg(2+)</name>
        <dbReference type="ChEBI" id="CHEBI:18420"/>
    </cofactor>
</comment>
<dbReference type="Gene3D" id="1.10.3090.10">
    <property type="entry name" value="cca-adding enzyme, domain 2"/>
    <property type="match status" value="1"/>
</dbReference>
<dbReference type="GO" id="GO:0046872">
    <property type="term" value="F:metal ion binding"/>
    <property type="evidence" value="ECO:0007669"/>
    <property type="project" value="UniProtKB-KW"/>
</dbReference>
<dbReference type="PANTHER" id="PTHR46173:SF1">
    <property type="entry name" value="CCA TRNA NUCLEOTIDYLTRANSFERASE 1, MITOCHONDRIAL"/>
    <property type="match status" value="1"/>
</dbReference>
<dbReference type="PANTHER" id="PTHR46173">
    <property type="entry name" value="CCA TRNA NUCLEOTIDYLTRANSFERASE 1, MITOCHONDRIAL"/>
    <property type="match status" value="1"/>
</dbReference>
<dbReference type="Pfam" id="PF01743">
    <property type="entry name" value="PolyA_pol"/>
    <property type="match status" value="1"/>
</dbReference>
<dbReference type="SUPFAM" id="SSF81891">
    <property type="entry name" value="Poly A polymerase C-terminal region-like"/>
    <property type="match status" value="1"/>
</dbReference>
<keyword evidence="3" id="KW-0819">tRNA processing</keyword>
<dbReference type="GO" id="GO:0000166">
    <property type="term" value="F:nucleotide binding"/>
    <property type="evidence" value="ECO:0007669"/>
    <property type="project" value="UniProtKB-KW"/>
</dbReference>
<dbReference type="PROSITE" id="PS51257">
    <property type="entry name" value="PROKAR_LIPOPROTEIN"/>
    <property type="match status" value="1"/>
</dbReference>
<evidence type="ECO:0000256" key="8">
    <source>
        <dbReference type="RuleBase" id="RU003953"/>
    </source>
</evidence>
<feature type="domain" description="tRNA nucleotidyltransferase/poly(A) polymerase RNA and SrmB- binding" evidence="10">
    <location>
        <begin position="186"/>
        <end position="239"/>
    </location>
</feature>
<evidence type="ECO:0000256" key="6">
    <source>
        <dbReference type="ARBA" id="ARBA00022741"/>
    </source>
</evidence>
<keyword evidence="6" id="KW-0547">Nucleotide-binding</keyword>
<keyword evidence="12" id="KW-1185">Reference proteome</keyword>
<sequence>MTVLKAAWLNDPGAQAVCRMLEDAGHSAFFVGGCVRNALIGAEVSDLDLSTDARPERIMALAEREGFKAVPTGLEHGTVTIVIDGQPFEITTFRRDVATDGRRATVAFADTIDADAHRRDFTMNALYADPRGIIHDPLDGLPDLRAGHVRFIDDPGQRIREDYLRILRFFRFHAWFGDEAAGLDAEGLAACAAHAEGLESLSKERIGHEMLRLLAAPDPAPSISAMAQSGILARVLAGADAMILPVLVHLENEVGLTPDRILRLAAIGGEGVGDALRLRKVDARRRERLRDAALGDWSTAELGYRLGREDGAKALVLRQAAIGQPVDESLLIQLETGSEQVFPIKAADLQPGVQGPALGDALRRLERDWIDSGFRLTRDALLKKV</sequence>
<evidence type="ECO:0000256" key="1">
    <source>
        <dbReference type="ARBA" id="ARBA00001946"/>
    </source>
</evidence>
<keyword evidence="5" id="KW-0479">Metal-binding</keyword>
<organism evidence="11 12">
    <name type="scientific">Salibaculum griseiflavum</name>
    <dbReference type="NCBI Taxonomy" id="1914409"/>
    <lineage>
        <taxon>Bacteria</taxon>
        <taxon>Pseudomonadati</taxon>
        <taxon>Pseudomonadota</taxon>
        <taxon>Alphaproteobacteria</taxon>
        <taxon>Rhodobacterales</taxon>
        <taxon>Roseobacteraceae</taxon>
        <taxon>Salibaculum</taxon>
    </lineage>
</organism>
<evidence type="ECO:0000313" key="12">
    <source>
        <dbReference type="Proteomes" id="UP000245293"/>
    </source>
</evidence>
<dbReference type="RefSeq" id="WP_109388544.1">
    <property type="nucleotide sequence ID" value="NZ_QETF01000007.1"/>
</dbReference>
<keyword evidence="2 8" id="KW-0808">Transferase</keyword>
<protein>
    <submittedName>
        <fullName evidence="11">CCA tRNA nucleotidyltransferase</fullName>
    </submittedName>
</protein>
<evidence type="ECO:0000256" key="3">
    <source>
        <dbReference type="ARBA" id="ARBA00022694"/>
    </source>
</evidence>
<evidence type="ECO:0000256" key="4">
    <source>
        <dbReference type="ARBA" id="ARBA00022695"/>
    </source>
</evidence>
<dbReference type="InterPro" id="IPR002646">
    <property type="entry name" value="PolA_pol_head_dom"/>
</dbReference>
<name>A0A2V1P6M4_9RHOB</name>
<dbReference type="OrthoDB" id="9805698at2"/>
<dbReference type="InterPro" id="IPR043519">
    <property type="entry name" value="NT_sf"/>
</dbReference>
<dbReference type="SUPFAM" id="SSF81301">
    <property type="entry name" value="Nucleotidyltransferase"/>
    <property type="match status" value="1"/>
</dbReference>